<dbReference type="STRING" id="1760988.SAMN02949497_2879"/>
<dbReference type="RefSeq" id="WP_085213803.1">
    <property type="nucleotide sequence ID" value="NZ_FXAM01000001.1"/>
</dbReference>
<dbReference type="OrthoDB" id="8556864at2"/>
<reference evidence="1 2" key="1">
    <citation type="submission" date="2016-12" db="EMBL/GenBank/DDBJ databases">
        <authorList>
            <person name="Song W.-J."/>
            <person name="Kurnit D.M."/>
        </authorList>
    </citation>
    <scope>NUCLEOTIDE SEQUENCE [LARGE SCALE GENOMIC DNA]</scope>
    <source>
        <strain evidence="1 2">175</strain>
    </source>
</reference>
<organism evidence="1 2">
    <name type="scientific">Methylomagnum ishizawai</name>
    <dbReference type="NCBI Taxonomy" id="1760988"/>
    <lineage>
        <taxon>Bacteria</taxon>
        <taxon>Pseudomonadati</taxon>
        <taxon>Pseudomonadota</taxon>
        <taxon>Gammaproteobacteria</taxon>
        <taxon>Methylococcales</taxon>
        <taxon>Methylococcaceae</taxon>
        <taxon>Methylomagnum</taxon>
    </lineage>
</organism>
<evidence type="ECO:0008006" key="3">
    <source>
        <dbReference type="Google" id="ProtNLM"/>
    </source>
</evidence>
<dbReference type="InterPro" id="IPR015424">
    <property type="entry name" value="PyrdxlP-dep_Trfase"/>
</dbReference>
<dbReference type="SUPFAM" id="SSF53383">
    <property type="entry name" value="PLP-dependent transferases"/>
    <property type="match status" value="1"/>
</dbReference>
<keyword evidence="2" id="KW-1185">Reference proteome</keyword>
<dbReference type="Proteomes" id="UP000192923">
    <property type="component" value="Unassembled WGS sequence"/>
</dbReference>
<sequence>MPRVLEQWLCSGGDERSVLGADGLNKYGGSVYPRPGVGFGSCTSSTISPRGWTAARSALEAFQWRAVADGEPATADALGRWIRDGLLDLMELRNIQGLRVVLTPSGTDAESVALGIAGWGHRRPLVNIVVGAREVGSGSVLAAGARYFSRRLPSGRSAEPGAALDADLAGRTTVHEIKIRGDSAAERAPDDLDADILDRVRAGLARGAKVVVHVVAHSKTGVHAPRLETLNALIDRHGGDLIPIIDAAQGRFSRRGLRDYLMRGCMVILTGSKFYGGPPFSGCLLIPAQRLPEDQTHLRFPAGFSAYLTPAQLPEDWTQARAALAPAVNLGLLLRWEAALAEMRAYYATPPLARYRVLRFFESQAPAILGRSTLLEPINVPTPLYDDASERLLESKTTVFSFRVKACGVHAHQLEKPDLERWLRWMNRDISGFAKAGESPAVVAAARVCFQLGQSVHVGRHDHVIRVAIGGVLIADIAADAALGADLDARLAWLAAKLEQTRLKLEFIAAHEAALLAREV</sequence>
<evidence type="ECO:0000313" key="1">
    <source>
        <dbReference type="EMBL" id="SMF95514.1"/>
    </source>
</evidence>
<proteinExistence type="predicted"/>
<name>A0A1Y6D566_9GAMM</name>
<dbReference type="AlphaFoldDB" id="A0A1Y6D566"/>
<accession>A0A1Y6D566</accession>
<protein>
    <recommendedName>
        <fullName evidence="3">Selenocysteine lyase/Cysteine desulfurase</fullName>
    </recommendedName>
</protein>
<dbReference type="Gene3D" id="3.40.640.10">
    <property type="entry name" value="Type I PLP-dependent aspartate aminotransferase-like (Major domain)"/>
    <property type="match status" value="1"/>
</dbReference>
<evidence type="ECO:0000313" key="2">
    <source>
        <dbReference type="Proteomes" id="UP000192923"/>
    </source>
</evidence>
<gene>
    <name evidence="1" type="ORF">SAMN02949497_2879</name>
</gene>
<dbReference type="InterPro" id="IPR015421">
    <property type="entry name" value="PyrdxlP-dep_Trfase_major"/>
</dbReference>
<dbReference type="EMBL" id="FXAM01000001">
    <property type="protein sequence ID" value="SMF95514.1"/>
    <property type="molecule type" value="Genomic_DNA"/>
</dbReference>